<organism evidence="1 2">
    <name type="scientific">Pendulispora brunnea</name>
    <dbReference type="NCBI Taxonomy" id="2905690"/>
    <lineage>
        <taxon>Bacteria</taxon>
        <taxon>Pseudomonadati</taxon>
        <taxon>Myxococcota</taxon>
        <taxon>Myxococcia</taxon>
        <taxon>Myxococcales</taxon>
        <taxon>Sorangiineae</taxon>
        <taxon>Pendulisporaceae</taxon>
        <taxon>Pendulispora</taxon>
    </lineage>
</organism>
<protein>
    <submittedName>
        <fullName evidence="1">Zinc-ribbon domain-containing protein</fullName>
    </submittedName>
</protein>
<gene>
    <name evidence="1" type="ORF">LZC95_09965</name>
</gene>
<accession>A0ABZ2KJB9</accession>
<dbReference type="Proteomes" id="UP001379533">
    <property type="component" value="Chromosome"/>
</dbReference>
<proteinExistence type="predicted"/>
<dbReference type="RefSeq" id="WP_394847775.1">
    <property type="nucleotide sequence ID" value="NZ_CP089982.1"/>
</dbReference>
<evidence type="ECO:0000313" key="2">
    <source>
        <dbReference type="Proteomes" id="UP001379533"/>
    </source>
</evidence>
<sequence length="51" mass="5519">MIEGKPPEDDPVMEIRCPKCKATVKITVSEAEAGMKVKCPKGHDVPLVKAL</sequence>
<dbReference type="InterPro" id="IPR011723">
    <property type="entry name" value="Znf/thioredoxin_put"/>
</dbReference>
<reference evidence="1 2" key="1">
    <citation type="submission" date="2021-12" db="EMBL/GenBank/DDBJ databases">
        <title>Discovery of the Pendulisporaceae a myxobacterial family with distinct sporulation behavior and unique specialized metabolism.</title>
        <authorList>
            <person name="Garcia R."/>
            <person name="Popoff A."/>
            <person name="Bader C.D."/>
            <person name="Loehr J."/>
            <person name="Walesch S."/>
            <person name="Walt C."/>
            <person name="Boldt J."/>
            <person name="Bunk B."/>
            <person name="Haeckl F.J.F.P.J."/>
            <person name="Gunesch A.P."/>
            <person name="Birkelbach J."/>
            <person name="Nuebel U."/>
            <person name="Pietschmann T."/>
            <person name="Bach T."/>
            <person name="Mueller R."/>
        </authorList>
    </citation>
    <scope>NUCLEOTIDE SEQUENCE [LARGE SCALE GENOMIC DNA]</scope>
    <source>
        <strain evidence="1 2">MSr12523</strain>
    </source>
</reference>
<name>A0ABZ2KJB9_9BACT</name>
<dbReference type="NCBIfam" id="TIGR02098">
    <property type="entry name" value="MJ0042_CXXC"/>
    <property type="match status" value="1"/>
</dbReference>
<keyword evidence="2" id="KW-1185">Reference proteome</keyword>
<dbReference type="EMBL" id="CP089982">
    <property type="protein sequence ID" value="WXA97160.1"/>
    <property type="molecule type" value="Genomic_DNA"/>
</dbReference>
<evidence type="ECO:0000313" key="1">
    <source>
        <dbReference type="EMBL" id="WXA97160.1"/>
    </source>
</evidence>